<reference evidence="1" key="2">
    <citation type="journal article" date="2022" name="Microb. Genom.">
        <title>A chromosome-scale genome assembly of the tomato pathogen Cladosporium fulvum reveals a compartmentalized genome architecture and the presence of a dispensable chromosome.</title>
        <authorList>
            <person name="Zaccaron A.Z."/>
            <person name="Chen L.H."/>
            <person name="Samaras A."/>
            <person name="Stergiopoulos I."/>
        </authorList>
    </citation>
    <scope>NUCLEOTIDE SEQUENCE</scope>
    <source>
        <strain evidence="1">Race5_Kim</strain>
    </source>
</reference>
<sequence length="178" mass="20290">MATLDDRIAALPQELQDIILEFTLDSLLDVPSSGIVTITLWQKPPVSLQISRALWTKFATRYYGGRTFKAAEVLGFVCIYWLEHLQPEHRAMIQGIEFHNGVVRHNFVAETRIRGLLQLWSEYGRRLRYPGEVAEKFVVCYTKVTRVSAGAVGEVRIPLSSSEQEAQAMIYHPWDKAV</sequence>
<evidence type="ECO:0000313" key="1">
    <source>
        <dbReference type="EMBL" id="UJO20638.1"/>
    </source>
</evidence>
<proteinExistence type="predicted"/>
<dbReference type="Proteomes" id="UP000756132">
    <property type="component" value="Chromosome 8"/>
</dbReference>
<name>A0A9Q8PDU6_PASFU</name>
<organism evidence="1 2">
    <name type="scientific">Passalora fulva</name>
    <name type="common">Tomato leaf mold</name>
    <name type="synonym">Cladosporium fulvum</name>
    <dbReference type="NCBI Taxonomy" id="5499"/>
    <lineage>
        <taxon>Eukaryota</taxon>
        <taxon>Fungi</taxon>
        <taxon>Dikarya</taxon>
        <taxon>Ascomycota</taxon>
        <taxon>Pezizomycotina</taxon>
        <taxon>Dothideomycetes</taxon>
        <taxon>Dothideomycetidae</taxon>
        <taxon>Mycosphaerellales</taxon>
        <taxon>Mycosphaerellaceae</taxon>
        <taxon>Fulvia</taxon>
    </lineage>
</organism>
<dbReference type="KEGG" id="ffu:CLAFUR5_10990"/>
<gene>
    <name evidence="1" type="ORF">CLAFUR5_10990</name>
</gene>
<protein>
    <submittedName>
        <fullName evidence="1">Uncharacterized protein</fullName>
    </submittedName>
</protein>
<reference evidence="1" key="1">
    <citation type="submission" date="2021-12" db="EMBL/GenBank/DDBJ databases">
        <authorList>
            <person name="Zaccaron A."/>
            <person name="Stergiopoulos I."/>
        </authorList>
    </citation>
    <scope>NUCLEOTIDE SEQUENCE</scope>
    <source>
        <strain evidence="1">Race5_Kim</strain>
    </source>
</reference>
<dbReference type="AlphaFoldDB" id="A0A9Q8PDU6"/>
<dbReference type="OrthoDB" id="3650850at2759"/>
<dbReference type="GeneID" id="71990868"/>
<dbReference type="EMBL" id="CP090170">
    <property type="protein sequence ID" value="UJO20638.1"/>
    <property type="molecule type" value="Genomic_DNA"/>
</dbReference>
<accession>A0A9Q8PDU6</accession>
<keyword evidence="2" id="KW-1185">Reference proteome</keyword>
<dbReference type="RefSeq" id="XP_047765004.1">
    <property type="nucleotide sequence ID" value="XM_047910138.1"/>
</dbReference>
<evidence type="ECO:0000313" key="2">
    <source>
        <dbReference type="Proteomes" id="UP000756132"/>
    </source>
</evidence>